<dbReference type="Proteomes" id="UP000037043">
    <property type="component" value="Unassembled WGS sequence"/>
</dbReference>
<keyword evidence="3" id="KW-0479">Metal-binding</keyword>
<gene>
    <name evidence="8" type="primary">rbr1</name>
    <name evidence="8" type="ORF">CLHOM_20520</name>
</gene>
<accession>A0A0L6ZAG8</accession>
<dbReference type="Pfam" id="PF02915">
    <property type="entry name" value="Rubrerythrin"/>
    <property type="match status" value="1"/>
</dbReference>
<dbReference type="Pfam" id="PF21349">
    <property type="entry name" value="RUBY_RBDX"/>
    <property type="match status" value="1"/>
</dbReference>
<evidence type="ECO:0000256" key="2">
    <source>
        <dbReference type="ARBA" id="ARBA00022448"/>
    </source>
</evidence>
<evidence type="ECO:0000256" key="3">
    <source>
        <dbReference type="ARBA" id="ARBA00022723"/>
    </source>
</evidence>
<reference evidence="9" key="1">
    <citation type="submission" date="2015-08" db="EMBL/GenBank/DDBJ databases">
        <title>Genome sequence of the strict anaerobe Clostridium homopropionicum LuHBu1 (DSM 5847T).</title>
        <authorList>
            <person name="Poehlein A."/>
            <person name="Beck M."/>
            <person name="Schiel-Bengelsdorf B."/>
            <person name="Bengelsdorf F.R."/>
            <person name="Daniel R."/>
            <person name="Duerre P."/>
        </authorList>
    </citation>
    <scope>NUCLEOTIDE SEQUENCE [LARGE SCALE GENOMIC DNA]</scope>
    <source>
        <strain evidence="9">DSM 5847</strain>
    </source>
</reference>
<dbReference type="RefSeq" id="WP_052221581.1">
    <property type="nucleotide sequence ID" value="NZ_LHUR01000022.1"/>
</dbReference>
<dbReference type="EC" id="1.11.1.1" evidence="8"/>
<sequence>MKNLKDTKTAENLMKAFAGECQARTKYTYYSSQAKKDGYVQISNIFMETAENEKEHAKRFLKHLLEDENLHGEAININAAYGIGLSDTIANLGYAANGEHEEWEELYPTFAKVAEEEGFIDIAATFRNIAKVEKAHEERYRKLAENISNGTVFKKDGVTYWKCNNCGYIHEGPEAPGKCPACLHPQSYFEELCKNY</sequence>
<dbReference type="GO" id="GO:0005506">
    <property type="term" value="F:iron ion binding"/>
    <property type="evidence" value="ECO:0007669"/>
    <property type="project" value="InterPro"/>
</dbReference>
<dbReference type="InterPro" id="IPR003251">
    <property type="entry name" value="Rr_diiron-bd_dom"/>
</dbReference>
<evidence type="ECO:0000256" key="5">
    <source>
        <dbReference type="ARBA" id="ARBA00023004"/>
    </source>
</evidence>
<dbReference type="PROSITE" id="PS50903">
    <property type="entry name" value="RUBREDOXIN_LIKE"/>
    <property type="match status" value="1"/>
</dbReference>
<feature type="domain" description="Rubredoxin-like" evidence="6">
    <location>
        <begin position="158"/>
        <end position="192"/>
    </location>
</feature>
<dbReference type="InterPro" id="IPR048574">
    <property type="entry name" value="RUBY_RBDX"/>
</dbReference>
<proteinExistence type="predicted"/>
<dbReference type="InterPro" id="IPR009078">
    <property type="entry name" value="Ferritin-like_SF"/>
</dbReference>
<keyword evidence="9" id="KW-1185">Reference proteome</keyword>
<dbReference type="PATRIC" id="fig|1121318.3.peg.2072"/>
<evidence type="ECO:0000313" key="8">
    <source>
        <dbReference type="EMBL" id="KOA19962.1"/>
    </source>
</evidence>
<dbReference type="Gene3D" id="1.20.1260.10">
    <property type="match status" value="1"/>
</dbReference>
<dbReference type="SUPFAM" id="SSF47240">
    <property type="entry name" value="Ferritin-like"/>
    <property type="match status" value="1"/>
</dbReference>
<name>A0A0L6ZAG8_9CLOT</name>
<dbReference type="AlphaFoldDB" id="A0A0L6ZAG8"/>
<dbReference type="FunFam" id="2.20.28.10:FF:000018">
    <property type="entry name" value="Rubrerythrin"/>
    <property type="match status" value="1"/>
</dbReference>
<evidence type="ECO:0000313" key="9">
    <source>
        <dbReference type="Proteomes" id="UP000037043"/>
    </source>
</evidence>
<keyword evidence="8" id="KW-0575">Peroxidase</keyword>
<dbReference type="CDD" id="cd01041">
    <property type="entry name" value="Rubrerythrin"/>
    <property type="match status" value="1"/>
</dbReference>
<evidence type="ECO:0000256" key="1">
    <source>
        <dbReference type="ARBA" id="ARBA00001965"/>
    </source>
</evidence>
<feature type="domain" description="Ferritin-like diiron" evidence="7">
    <location>
        <begin position="3"/>
        <end position="151"/>
    </location>
</feature>
<dbReference type="STRING" id="36844.SAMN04488501_12148"/>
<dbReference type="Gene3D" id="2.20.28.10">
    <property type="match status" value="1"/>
</dbReference>
<evidence type="ECO:0000259" key="6">
    <source>
        <dbReference type="PROSITE" id="PS50903"/>
    </source>
</evidence>
<dbReference type="EMBL" id="LHUR01000022">
    <property type="protein sequence ID" value="KOA19962.1"/>
    <property type="molecule type" value="Genomic_DNA"/>
</dbReference>
<dbReference type="PANTHER" id="PTHR43865">
    <property type="entry name" value="RUBRERYTHRIN-RELATED"/>
    <property type="match status" value="1"/>
</dbReference>
<dbReference type="PANTHER" id="PTHR43865:SF1">
    <property type="entry name" value="RUBRERYTHRIN-RELATED"/>
    <property type="match status" value="1"/>
</dbReference>
<comment type="caution">
    <text evidence="8">The sequence shown here is derived from an EMBL/GenBank/DDBJ whole genome shotgun (WGS) entry which is preliminary data.</text>
</comment>
<organism evidence="8 9">
    <name type="scientific">Clostridium homopropionicum DSM 5847</name>
    <dbReference type="NCBI Taxonomy" id="1121318"/>
    <lineage>
        <taxon>Bacteria</taxon>
        <taxon>Bacillati</taxon>
        <taxon>Bacillota</taxon>
        <taxon>Clostridia</taxon>
        <taxon>Eubacteriales</taxon>
        <taxon>Clostridiaceae</taxon>
        <taxon>Clostridium</taxon>
    </lineage>
</organism>
<dbReference type="SUPFAM" id="SSF57802">
    <property type="entry name" value="Rubredoxin-like"/>
    <property type="match status" value="1"/>
</dbReference>
<keyword evidence="4" id="KW-0249">Electron transport</keyword>
<keyword evidence="5" id="KW-0408">Iron</keyword>
<keyword evidence="8" id="KW-0560">Oxidoreductase</keyword>
<evidence type="ECO:0000259" key="7">
    <source>
        <dbReference type="PROSITE" id="PS50905"/>
    </source>
</evidence>
<dbReference type="CDD" id="cd00729">
    <property type="entry name" value="rubredoxin_SM"/>
    <property type="match status" value="1"/>
</dbReference>
<dbReference type="NCBIfam" id="NF045767">
    <property type="entry name" value="RuberyRbr"/>
    <property type="match status" value="1"/>
</dbReference>
<dbReference type="PROSITE" id="PS50905">
    <property type="entry name" value="FERRITIN_LIKE"/>
    <property type="match status" value="1"/>
</dbReference>
<keyword evidence="2" id="KW-0813">Transport</keyword>
<dbReference type="InterPro" id="IPR009040">
    <property type="entry name" value="Ferritin-like_diiron"/>
</dbReference>
<dbReference type="InterPro" id="IPR024934">
    <property type="entry name" value="Rubredoxin-like_dom"/>
</dbReference>
<dbReference type="InterPro" id="IPR052364">
    <property type="entry name" value="Rubrerythrin"/>
</dbReference>
<dbReference type="InterPro" id="IPR012347">
    <property type="entry name" value="Ferritin-like"/>
</dbReference>
<dbReference type="GO" id="GO:0016692">
    <property type="term" value="F:NADH peroxidase activity"/>
    <property type="evidence" value="ECO:0007669"/>
    <property type="project" value="UniProtKB-EC"/>
</dbReference>
<comment type="cofactor">
    <cofactor evidence="1">
        <name>Fe(3+)</name>
        <dbReference type="ChEBI" id="CHEBI:29034"/>
    </cofactor>
</comment>
<evidence type="ECO:0000256" key="4">
    <source>
        <dbReference type="ARBA" id="ARBA00022982"/>
    </source>
</evidence>
<protein>
    <submittedName>
        <fullName evidence="8">Rubrerythrin-1</fullName>
        <ecNumber evidence="8">1.11.1.1</ecNumber>
    </submittedName>
</protein>